<dbReference type="Pfam" id="PF00072">
    <property type="entry name" value="Response_reg"/>
    <property type="match status" value="1"/>
</dbReference>
<dbReference type="KEGG" id="cgy:CGLY_14455"/>
<dbReference type="Proteomes" id="UP000023703">
    <property type="component" value="Chromosome"/>
</dbReference>
<dbReference type="EMBL" id="CP006842">
    <property type="protein sequence ID" value="AHW65327.1"/>
    <property type="molecule type" value="Genomic_DNA"/>
</dbReference>
<dbReference type="InterPro" id="IPR039420">
    <property type="entry name" value="WalR-like"/>
</dbReference>
<gene>
    <name evidence="6" type="ORF">CGLY_14455</name>
</gene>
<dbReference type="PROSITE" id="PS50110">
    <property type="entry name" value="RESPONSE_REGULATORY"/>
    <property type="match status" value="1"/>
</dbReference>
<proteinExistence type="predicted"/>
<dbReference type="PROSITE" id="PS50043">
    <property type="entry name" value="HTH_LUXR_2"/>
    <property type="match status" value="1"/>
</dbReference>
<feature type="domain" description="HTH luxR-type" evidence="4">
    <location>
        <begin position="137"/>
        <end position="202"/>
    </location>
</feature>
<dbReference type="Gene3D" id="3.40.50.2300">
    <property type="match status" value="1"/>
</dbReference>
<name>X5DXN2_9CORY</name>
<dbReference type="InterPro" id="IPR058245">
    <property type="entry name" value="NreC/VraR/RcsB-like_REC"/>
</dbReference>
<accession>X5DXN2</accession>
<organism evidence="6 7">
    <name type="scientific">Corynebacterium glyciniphilum AJ 3170</name>
    <dbReference type="NCBI Taxonomy" id="1404245"/>
    <lineage>
        <taxon>Bacteria</taxon>
        <taxon>Bacillati</taxon>
        <taxon>Actinomycetota</taxon>
        <taxon>Actinomycetes</taxon>
        <taxon>Mycobacteriales</taxon>
        <taxon>Corynebacteriaceae</taxon>
        <taxon>Corynebacterium</taxon>
    </lineage>
</organism>
<dbReference type="InterPro" id="IPR001789">
    <property type="entry name" value="Sig_transdc_resp-reg_receiver"/>
</dbReference>
<dbReference type="PANTHER" id="PTHR43214">
    <property type="entry name" value="TWO-COMPONENT RESPONSE REGULATOR"/>
    <property type="match status" value="1"/>
</dbReference>
<evidence type="ECO:0000313" key="7">
    <source>
        <dbReference type="Proteomes" id="UP000023703"/>
    </source>
</evidence>
<dbReference type="SMART" id="SM00421">
    <property type="entry name" value="HTH_LUXR"/>
    <property type="match status" value="1"/>
</dbReference>
<keyword evidence="1 3" id="KW-0597">Phosphoprotein</keyword>
<dbReference type="AlphaFoldDB" id="X5DXN2"/>
<dbReference type="SMART" id="SM00448">
    <property type="entry name" value="REC"/>
    <property type="match status" value="1"/>
</dbReference>
<feature type="domain" description="Response regulatory" evidence="5">
    <location>
        <begin position="8"/>
        <end position="122"/>
    </location>
</feature>
<dbReference type="InterPro" id="IPR000792">
    <property type="entry name" value="Tscrpt_reg_LuxR_C"/>
</dbReference>
<dbReference type="RefSeq" id="WP_038550337.1">
    <property type="nucleotide sequence ID" value="NZ_CP006842.1"/>
</dbReference>
<dbReference type="InterPro" id="IPR016032">
    <property type="entry name" value="Sig_transdc_resp-reg_C-effctor"/>
</dbReference>
<dbReference type="eggNOG" id="COG2197">
    <property type="taxonomic scope" value="Bacteria"/>
</dbReference>
<evidence type="ECO:0000256" key="3">
    <source>
        <dbReference type="PROSITE-ProRule" id="PRU00169"/>
    </source>
</evidence>
<dbReference type="InterPro" id="IPR036388">
    <property type="entry name" value="WH-like_DNA-bd_sf"/>
</dbReference>
<dbReference type="GO" id="GO:0003677">
    <property type="term" value="F:DNA binding"/>
    <property type="evidence" value="ECO:0007669"/>
    <property type="project" value="UniProtKB-KW"/>
</dbReference>
<dbReference type="Gene3D" id="1.10.10.10">
    <property type="entry name" value="Winged helix-like DNA-binding domain superfamily/Winged helix DNA-binding domain"/>
    <property type="match status" value="1"/>
</dbReference>
<sequence>MSADTVIRVVVVDDESLVASSLSTLLSLEDDLDVVATLGSGEEVLDWCQRHPVADVVVMDLQMGGIDGIETAESLPDGVNVLIVTSHGRPRQLKRALAGGVLGFVPKTSSAGEFATAVRTVHAGRRYLDPELAAAAIGVGESPLTERESQVLEVAGQGGSVEQIAAAVHLAAGTTRNYLSSAMGKTGASTRFEAWRIARERGWL</sequence>
<dbReference type="InterPro" id="IPR011006">
    <property type="entry name" value="CheY-like_superfamily"/>
</dbReference>
<dbReference type="GO" id="GO:0006355">
    <property type="term" value="P:regulation of DNA-templated transcription"/>
    <property type="evidence" value="ECO:0007669"/>
    <property type="project" value="InterPro"/>
</dbReference>
<evidence type="ECO:0000256" key="2">
    <source>
        <dbReference type="ARBA" id="ARBA00023125"/>
    </source>
</evidence>
<keyword evidence="2" id="KW-0238">DNA-binding</keyword>
<dbReference type="PRINTS" id="PR00038">
    <property type="entry name" value="HTHLUXR"/>
</dbReference>
<keyword evidence="7" id="KW-1185">Reference proteome</keyword>
<evidence type="ECO:0000313" key="6">
    <source>
        <dbReference type="EMBL" id="AHW65327.1"/>
    </source>
</evidence>
<dbReference type="SUPFAM" id="SSF46894">
    <property type="entry name" value="C-terminal effector domain of the bipartite response regulators"/>
    <property type="match status" value="1"/>
</dbReference>
<dbReference type="CDD" id="cd17535">
    <property type="entry name" value="REC_NarL-like"/>
    <property type="match status" value="1"/>
</dbReference>
<dbReference type="OrthoDB" id="9808843at2"/>
<evidence type="ECO:0000259" key="5">
    <source>
        <dbReference type="PROSITE" id="PS50110"/>
    </source>
</evidence>
<reference evidence="6 7" key="1">
    <citation type="journal article" date="2015" name="Int. J. Syst. Evol. Microbiol.">
        <title>Revisiting Corynebacterium glyciniphilum (ex Kubota et al., 1972) sp. nov., nom. rev., isolated from putrefied banana.</title>
        <authorList>
            <person name="Al-Dilaimi A."/>
            <person name="Bednarz H."/>
            <person name="Lomker A."/>
            <person name="Niehaus K."/>
            <person name="Kalinowski J."/>
            <person name="Ruckert C."/>
        </authorList>
    </citation>
    <scope>NUCLEOTIDE SEQUENCE [LARGE SCALE GENOMIC DNA]</scope>
    <source>
        <strain evidence="6">AJ 3170</strain>
    </source>
</reference>
<dbReference type="HOGENOM" id="CLU_000445_90_10_11"/>
<feature type="modified residue" description="4-aspartylphosphate" evidence="3">
    <location>
        <position position="60"/>
    </location>
</feature>
<protein>
    <submittedName>
        <fullName evidence="6">Two-component system, response regulator</fullName>
    </submittedName>
</protein>
<dbReference type="Pfam" id="PF00196">
    <property type="entry name" value="GerE"/>
    <property type="match status" value="1"/>
</dbReference>
<dbReference type="GO" id="GO:0000160">
    <property type="term" value="P:phosphorelay signal transduction system"/>
    <property type="evidence" value="ECO:0007669"/>
    <property type="project" value="InterPro"/>
</dbReference>
<dbReference type="STRING" id="1404245.CGLY_14455"/>
<evidence type="ECO:0000256" key="1">
    <source>
        <dbReference type="ARBA" id="ARBA00022553"/>
    </source>
</evidence>
<dbReference type="PANTHER" id="PTHR43214:SF42">
    <property type="entry name" value="TRANSCRIPTIONAL REGULATORY PROTEIN DESR"/>
    <property type="match status" value="1"/>
</dbReference>
<evidence type="ECO:0000259" key="4">
    <source>
        <dbReference type="PROSITE" id="PS50043"/>
    </source>
</evidence>
<dbReference type="SUPFAM" id="SSF52172">
    <property type="entry name" value="CheY-like"/>
    <property type="match status" value="1"/>
</dbReference>
<dbReference type="CDD" id="cd06170">
    <property type="entry name" value="LuxR_C_like"/>
    <property type="match status" value="1"/>
</dbReference>